<reference evidence="4" key="1">
    <citation type="journal article" date="2021" name="bioRxiv">
        <title>Whole Genome Assembly and Annotation of Northern Wild Rice, Zizania palustris L., Supports a Whole Genome Duplication in the Zizania Genus.</title>
        <authorList>
            <person name="Haas M."/>
            <person name="Kono T."/>
            <person name="Macchietto M."/>
            <person name="Millas R."/>
            <person name="McGilp L."/>
            <person name="Shao M."/>
            <person name="Duquette J."/>
            <person name="Hirsch C.N."/>
            <person name="Kimball J."/>
        </authorList>
    </citation>
    <scope>NUCLEOTIDE SEQUENCE</scope>
    <source>
        <tissue evidence="4">Fresh leaf tissue</tissue>
    </source>
</reference>
<dbReference type="InterPro" id="IPR051144">
    <property type="entry name" value="Formin_homology_domain"/>
</dbReference>
<reference evidence="4" key="2">
    <citation type="submission" date="2021-02" db="EMBL/GenBank/DDBJ databases">
        <authorList>
            <person name="Kimball J.A."/>
            <person name="Haas M.W."/>
            <person name="Macchietto M."/>
            <person name="Kono T."/>
            <person name="Duquette J."/>
            <person name="Shao M."/>
        </authorList>
    </citation>
    <scope>NUCLEOTIDE SEQUENCE</scope>
    <source>
        <tissue evidence="4">Fresh leaf tissue</tissue>
    </source>
</reference>
<dbReference type="SMART" id="SM01326">
    <property type="entry name" value="PTEN_C2"/>
    <property type="match status" value="1"/>
</dbReference>
<accession>A0A8J6BWV3</accession>
<keyword evidence="5" id="KW-1185">Reference proteome</keyword>
<keyword evidence="1" id="KW-0904">Protein phosphatase</keyword>
<proteinExistence type="predicted"/>
<feature type="region of interest" description="Disordered" evidence="2">
    <location>
        <begin position="483"/>
        <end position="548"/>
    </location>
</feature>
<dbReference type="PANTHER" id="PTHR45733:SF9">
    <property type="entry name" value="FORMIN-LIKE PROTEIN 12"/>
    <property type="match status" value="1"/>
</dbReference>
<comment type="caution">
    <text evidence="4">The sequence shown here is derived from an EMBL/GenBank/DDBJ whole genome shotgun (WGS) entry which is preliminary data.</text>
</comment>
<feature type="compositionally biased region" description="Low complexity" evidence="2">
    <location>
        <begin position="689"/>
        <end position="705"/>
    </location>
</feature>
<feature type="compositionally biased region" description="Low complexity" evidence="2">
    <location>
        <begin position="499"/>
        <end position="510"/>
    </location>
</feature>
<dbReference type="InterPro" id="IPR014020">
    <property type="entry name" value="Tensin_C2-dom"/>
</dbReference>
<evidence type="ECO:0000259" key="3">
    <source>
        <dbReference type="PROSITE" id="PS51182"/>
    </source>
</evidence>
<dbReference type="EMBL" id="JAAALK010000080">
    <property type="protein sequence ID" value="KAG8093043.1"/>
    <property type="molecule type" value="Genomic_DNA"/>
</dbReference>
<feature type="compositionally biased region" description="Polar residues" evidence="2">
    <location>
        <begin position="643"/>
        <end position="687"/>
    </location>
</feature>
<keyword evidence="1" id="KW-0378">Hydrolase</keyword>
<dbReference type="GO" id="GO:0004721">
    <property type="term" value="F:phosphoprotein phosphatase activity"/>
    <property type="evidence" value="ECO:0007669"/>
    <property type="project" value="UniProtKB-KW"/>
</dbReference>
<dbReference type="OrthoDB" id="1668162at2759"/>
<dbReference type="Proteomes" id="UP000729402">
    <property type="component" value="Unassembled WGS sequence"/>
</dbReference>
<dbReference type="PANTHER" id="PTHR45733">
    <property type="entry name" value="FORMIN-J"/>
    <property type="match status" value="1"/>
</dbReference>
<dbReference type="AlphaFoldDB" id="A0A8J6BWV3"/>
<gene>
    <name evidence="4" type="ORF">GUJ93_ZPchr0012g21951</name>
</gene>
<evidence type="ECO:0000313" key="5">
    <source>
        <dbReference type="Proteomes" id="UP000729402"/>
    </source>
</evidence>
<organism evidence="4 5">
    <name type="scientific">Zizania palustris</name>
    <name type="common">Northern wild rice</name>
    <dbReference type="NCBI Taxonomy" id="103762"/>
    <lineage>
        <taxon>Eukaryota</taxon>
        <taxon>Viridiplantae</taxon>
        <taxon>Streptophyta</taxon>
        <taxon>Embryophyta</taxon>
        <taxon>Tracheophyta</taxon>
        <taxon>Spermatophyta</taxon>
        <taxon>Magnoliopsida</taxon>
        <taxon>Liliopsida</taxon>
        <taxon>Poales</taxon>
        <taxon>Poaceae</taxon>
        <taxon>BOP clade</taxon>
        <taxon>Oryzoideae</taxon>
        <taxon>Oryzeae</taxon>
        <taxon>Zizaniinae</taxon>
        <taxon>Zizania</taxon>
    </lineage>
</organism>
<feature type="domain" description="C2 tensin-type" evidence="3">
    <location>
        <begin position="250"/>
        <end position="388"/>
    </location>
</feature>
<evidence type="ECO:0000256" key="2">
    <source>
        <dbReference type="SAM" id="MobiDB-lite"/>
    </source>
</evidence>
<sequence>MALFRRLFYRKPPDRLLEISDRVYGKPVLPPPPAMCCCEPAMLSKCVELVELRNVLSIPALEMELLVEFCSATFALFDCCFSTETMAQFEFKDYLDSIVLQLREQFVDSSLMVFNFRDEGKSLVSGLFPLYGITVKDYPFQYLGCPLLPLDIILHFLRLSDKWLQLEGQQNILLIHCEKGGWPVLAFMLAGLLLYRKQYNGEQRTLDMVYKQAPKELLQMLTTLNPQPSQLRYLQYICRMEDELEWHKQPIPFTLDCVILREVPNFDGVGGCRPIVRVYGQDFLTVDKSGNTVLPPSKPKKHVRRYKQADNVPVKINVGSYVQGDVILECLHVDDGLEDERLMFRVMFNTCFIQSHILMLNFEEVDVSWDADQRFTKNFKAEVLFSEFDGESDSSTEVASDDETEVGSADEFFEAEEIFSNPDSHDGHKDADILSIASSEGIPSAELMKVTQFPHFELEISHDGSQENNIDGIDLSLEMSNDERTCTSVEGETTHNNRTEVVSSSLTSTTEGDRDSRNPSSSTYRGKEDGCTLENSSSNQDIRIEPNHDLGQTDNVLVKEVIISETNSPKDIQMIKEVIISEVTTSKLVMEVDTMVIELRDVVHNSETIALAEAKNKEVQVALKQEEGGNPVEECVVFDNGTTNIQKTGKPDLQSTSIHQDSTSPQRNIKQPNASDSICTAEQTEGVESSISNSNGQPSNSSSANLLPEGSGFKASRSPTRANASLVAADSSRLAKSASCRIHGFVLSISIANRI</sequence>
<dbReference type="Pfam" id="PF10409">
    <property type="entry name" value="PTEN_C2"/>
    <property type="match status" value="1"/>
</dbReference>
<dbReference type="PROSITE" id="PS51182">
    <property type="entry name" value="C2_TENSIN"/>
    <property type="match status" value="1"/>
</dbReference>
<protein>
    <recommendedName>
        <fullName evidence="3">C2 tensin-type domain-containing protein</fullName>
    </recommendedName>
</protein>
<evidence type="ECO:0000256" key="1">
    <source>
        <dbReference type="ARBA" id="ARBA00022912"/>
    </source>
</evidence>
<feature type="region of interest" description="Disordered" evidence="2">
    <location>
        <begin position="643"/>
        <end position="720"/>
    </location>
</feature>
<name>A0A8J6BWV3_ZIZPA</name>
<evidence type="ECO:0000313" key="4">
    <source>
        <dbReference type="EMBL" id="KAG8093043.1"/>
    </source>
</evidence>